<dbReference type="EMBL" id="VTPC01007757">
    <property type="protein sequence ID" value="KAF2893689.1"/>
    <property type="molecule type" value="Genomic_DNA"/>
</dbReference>
<reference evidence="1" key="1">
    <citation type="submission" date="2019-08" db="EMBL/GenBank/DDBJ databases">
        <title>The genome of the North American firefly Photinus pyralis.</title>
        <authorList>
            <consortium name="Photinus pyralis genome working group"/>
            <person name="Fallon T.R."/>
            <person name="Sander Lower S.E."/>
            <person name="Weng J.-K."/>
        </authorList>
    </citation>
    <scope>NUCLEOTIDE SEQUENCE</scope>
    <source>
        <strain evidence="1">TRF0915ILg1</strain>
        <tissue evidence="1">Whole body</tissue>
    </source>
</reference>
<dbReference type="AlphaFoldDB" id="A0A8K0CWD1"/>
<protein>
    <recommendedName>
        <fullName evidence="3">Nuclease HARBI1</fullName>
    </recommendedName>
</protein>
<dbReference type="Proteomes" id="UP000801492">
    <property type="component" value="Unassembled WGS sequence"/>
</dbReference>
<proteinExistence type="predicted"/>
<name>A0A8K0CWD1_IGNLU</name>
<sequence>MTLRFLAHGDSFFSIASGYKVGPSTVFIVIRETAQAIWETLSKIVLKPMNVEDFKIILKQFLDRWNLPHTLGAIDGKHIAIQYLPNTGKYNLPEDKKRNCPQSFCDRDGDDGVVEGEWRKEVGQQFNITLEEIQSSGRGGHKNCYCLPRQINSLFNKSCRGFTRRSKLCEQGQKTLNAIKLTIVNAKATKDMNSSHN</sequence>
<evidence type="ECO:0000313" key="1">
    <source>
        <dbReference type="EMBL" id="KAF2893689.1"/>
    </source>
</evidence>
<keyword evidence="2" id="KW-1185">Reference proteome</keyword>
<gene>
    <name evidence="1" type="ORF">ILUMI_12492</name>
</gene>
<evidence type="ECO:0000313" key="2">
    <source>
        <dbReference type="Proteomes" id="UP000801492"/>
    </source>
</evidence>
<accession>A0A8K0CWD1</accession>
<evidence type="ECO:0008006" key="3">
    <source>
        <dbReference type="Google" id="ProtNLM"/>
    </source>
</evidence>
<comment type="caution">
    <text evidence="1">The sequence shown here is derived from an EMBL/GenBank/DDBJ whole genome shotgun (WGS) entry which is preliminary data.</text>
</comment>
<dbReference type="OrthoDB" id="6582319at2759"/>
<organism evidence="1 2">
    <name type="scientific">Ignelater luminosus</name>
    <name type="common">Cucubano</name>
    <name type="synonym">Pyrophorus luminosus</name>
    <dbReference type="NCBI Taxonomy" id="2038154"/>
    <lineage>
        <taxon>Eukaryota</taxon>
        <taxon>Metazoa</taxon>
        <taxon>Ecdysozoa</taxon>
        <taxon>Arthropoda</taxon>
        <taxon>Hexapoda</taxon>
        <taxon>Insecta</taxon>
        <taxon>Pterygota</taxon>
        <taxon>Neoptera</taxon>
        <taxon>Endopterygota</taxon>
        <taxon>Coleoptera</taxon>
        <taxon>Polyphaga</taxon>
        <taxon>Elateriformia</taxon>
        <taxon>Elateroidea</taxon>
        <taxon>Elateridae</taxon>
        <taxon>Agrypninae</taxon>
        <taxon>Pyrophorini</taxon>
        <taxon>Ignelater</taxon>
    </lineage>
</organism>